<dbReference type="InterPro" id="IPR025443">
    <property type="entry name" value="DUF4307"/>
</dbReference>
<organism evidence="3 4">
    <name type="scientific">Yimella lutea</name>
    <dbReference type="NCBI Taxonomy" id="587872"/>
    <lineage>
        <taxon>Bacteria</taxon>
        <taxon>Bacillati</taxon>
        <taxon>Actinomycetota</taxon>
        <taxon>Actinomycetes</taxon>
        <taxon>Micrococcales</taxon>
        <taxon>Dermacoccaceae</taxon>
        <taxon>Yimella</taxon>
    </lineage>
</organism>
<protein>
    <submittedName>
        <fullName evidence="3">Uncharacterized protein DUF4307</fullName>
    </submittedName>
</protein>
<comment type="caution">
    <text evidence="3">The sequence shown here is derived from an EMBL/GenBank/DDBJ whole genome shotgun (WGS) entry which is preliminary data.</text>
</comment>
<gene>
    <name evidence="3" type="ORF">FB459_3257</name>
</gene>
<keyword evidence="2" id="KW-0472">Membrane</keyword>
<evidence type="ECO:0000256" key="2">
    <source>
        <dbReference type="SAM" id="Phobius"/>
    </source>
</evidence>
<dbReference type="RefSeq" id="WP_141929183.1">
    <property type="nucleotide sequence ID" value="NZ_BAABCI010000001.1"/>
</dbReference>
<sequence length="143" mass="15653">MTDLPDHPVSSRRDLSADEEEERSSTGFRPGGTKRWWIAAGVLITLAALTATWFGISATRGISWGQAGVKVVNDRQVDVTFDVVDQGDRPVRCTLVAYDVKHATVGRVSVELPPSSHSSTRYTRSVRTVTQAVTGEVTHCELR</sequence>
<evidence type="ECO:0000313" key="4">
    <source>
        <dbReference type="Proteomes" id="UP000320806"/>
    </source>
</evidence>
<name>A0A542EK35_9MICO</name>
<keyword evidence="2" id="KW-1133">Transmembrane helix</keyword>
<evidence type="ECO:0000256" key="1">
    <source>
        <dbReference type="SAM" id="MobiDB-lite"/>
    </source>
</evidence>
<dbReference type="OrthoDB" id="5147470at2"/>
<proteinExistence type="predicted"/>
<reference evidence="3 4" key="1">
    <citation type="submission" date="2019-06" db="EMBL/GenBank/DDBJ databases">
        <title>Sequencing the genomes of 1000 actinobacteria strains.</title>
        <authorList>
            <person name="Klenk H.-P."/>
        </authorList>
    </citation>
    <scope>NUCLEOTIDE SEQUENCE [LARGE SCALE GENOMIC DNA]</scope>
    <source>
        <strain evidence="3 4">DSM 19828</strain>
    </source>
</reference>
<evidence type="ECO:0000313" key="3">
    <source>
        <dbReference type="EMBL" id="TQJ15699.1"/>
    </source>
</evidence>
<keyword evidence="4" id="KW-1185">Reference proteome</keyword>
<feature type="region of interest" description="Disordered" evidence="1">
    <location>
        <begin position="1"/>
        <end position="29"/>
    </location>
</feature>
<feature type="compositionally biased region" description="Basic and acidic residues" evidence="1">
    <location>
        <begin position="1"/>
        <end position="16"/>
    </location>
</feature>
<dbReference type="EMBL" id="VFMO01000001">
    <property type="protein sequence ID" value="TQJ15699.1"/>
    <property type="molecule type" value="Genomic_DNA"/>
</dbReference>
<dbReference type="AlphaFoldDB" id="A0A542EK35"/>
<dbReference type="Proteomes" id="UP000320806">
    <property type="component" value="Unassembled WGS sequence"/>
</dbReference>
<feature type="transmembrane region" description="Helical" evidence="2">
    <location>
        <begin position="36"/>
        <end position="56"/>
    </location>
</feature>
<dbReference type="Pfam" id="PF14155">
    <property type="entry name" value="DUF4307"/>
    <property type="match status" value="1"/>
</dbReference>
<accession>A0A542EK35</accession>
<keyword evidence="2" id="KW-0812">Transmembrane</keyword>